<feature type="transmembrane region" description="Helical" evidence="5">
    <location>
        <begin position="118"/>
        <end position="139"/>
    </location>
</feature>
<proteinExistence type="predicted"/>
<dbReference type="GO" id="GO:0016020">
    <property type="term" value="C:membrane"/>
    <property type="evidence" value="ECO:0007669"/>
    <property type="project" value="UniProtKB-SubCell"/>
</dbReference>
<feature type="transmembrane region" description="Helical" evidence="5">
    <location>
        <begin position="176"/>
        <end position="194"/>
    </location>
</feature>
<dbReference type="InterPro" id="IPR051533">
    <property type="entry name" value="WaaL-like"/>
</dbReference>
<evidence type="ECO:0000256" key="1">
    <source>
        <dbReference type="ARBA" id="ARBA00004141"/>
    </source>
</evidence>
<dbReference type="AlphaFoldDB" id="A0A6G7VQR2"/>
<feature type="transmembrane region" description="Helical" evidence="5">
    <location>
        <begin position="91"/>
        <end position="111"/>
    </location>
</feature>
<feature type="transmembrane region" description="Helical" evidence="5">
    <location>
        <begin position="251"/>
        <end position="270"/>
    </location>
</feature>
<evidence type="ECO:0000256" key="5">
    <source>
        <dbReference type="SAM" id="Phobius"/>
    </source>
</evidence>
<dbReference type="PANTHER" id="PTHR37422:SF13">
    <property type="entry name" value="LIPOPOLYSACCHARIDE BIOSYNTHESIS PROTEIN PA4999-RELATED"/>
    <property type="match status" value="1"/>
</dbReference>
<organism evidence="7 8">
    <name type="scientific">Pontivivens nitratireducens</name>
    <dbReference type="NCBI Taxonomy" id="2758038"/>
    <lineage>
        <taxon>Bacteria</taxon>
        <taxon>Pseudomonadati</taxon>
        <taxon>Pseudomonadota</taxon>
        <taxon>Alphaproteobacteria</taxon>
        <taxon>Rhodobacterales</taxon>
        <taxon>Paracoccaceae</taxon>
        <taxon>Pontivivens</taxon>
    </lineage>
</organism>
<feature type="transmembrane region" description="Helical" evidence="5">
    <location>
        <begin position="63"/>
        <end position="85"/>
    </location>
</feature>
<name>A0A6G7VQR2_9RHOB</name>
<keyword evidence="7" id="KW-0614">Plasmid</keyword>
<feature type="transmembrane region" description="Helical" evidence="5">
    <location>
        <begin position="224"/>
        <end position="244"/>
    </location>
</feature>
<feature type="transmembrane region" description="Helical" evidence="5">
    <location>
        <begin position="409"/>
        <end position="426"/>
    </location>
</feature>
<dbReference type="Pfam" id="PF04932">
    <property type="entry name" value="Wzy_C"/>
    <property type="match status" value="1"/>
</dbReference>
<dbReference type="PANTHER" id="PTHR37422">
    <property type="entry name" value="TEICHURONIC ACID BIOSYNTHESIS PROTEIN TUAE"/>
    <property type="match status" value="1"/>
</dbReference>
<evidence type="ECO:0000256" key="4">
    <source>
        <dbReference type="ARBA" id="ARBA00023136"/>
    </source>
</evidence>
<keyword evidence="3 5" id="KW-1133">Transmembrane helix</keyword>
<feature type="transmembrane region" description="Helical" evidence="5">
    <location>
        <begin position="337"/>
        <end position="362"/>
    </location>
</feature>
<keyword evidence="2 5" id="KW-0812">Transmembrane</keyword>
<dbReference type="RefSeq" id="WP_166194894.1">
    <property type="nucleotide sequence ID" value="NZ_CP049814.1"/>
</dbReference>
<gene>
    <name evidence="7" type="ORF">G8E03_15930</name>
</gene>
<keyword evidence="4 5" id="KW-0472">Membrane</keyword>
<feature type="transmembrane region" description="Helical" evidence="5">
    <location>
        <begin position="33"/>
        <end position="51"/>
    </location>
</feature>
<evidence type="ECO:0000256" key="2">
    <source>
        <dbReference type="ARBA" id="ARBA00022692"/>
    </source>
</evidence>
<dbReference type="EMBL" id="CP049814">
    <property type="protein sequence ID" value="QIK42334.1"/>
    <property type="molecule type" value="Genomic_DNA"/>
</dbReference>
<evidence type="ECO:0000259" key="6">
    <source>
        <dbReference type="Pfam" id="PF04932"/>
    </source>
</evidence>
<dbReference type="KEGG" id="mon:G8E03_15930"/>
<feature type="transmembrane region" description="Helical" evidence="5">
    <location>
        <begin position="201"/>
        <end position="218"/>
    </location>
</feature>
<feature type="domain" description="O-antigen ligase-related" evidence="6">
    <location>
        <begin position="206"/>
        <end position="354"/>
    </location>
</feature>
<keyword evidence="8" id="KW-1185">Reference proteome</keyword>
<dbReference type="InterPro" id="IPR007016">
    <property type="entry name" value="O-antigen_ligase-rel_domated"/>
</dbReference>
<geneLocation type="plasmid" evidence="7 8">
    <name>unnamed3</name>
</geneLocation>
<feature type="transmembrane region" description="Helical" evidence="5">
    <location>
        <begin position="383"/>
        <end position="403"/>
    </location>
</feature>
<evidence type="ECO:0000256" key="3">
    <source>
        <dbReference type="ARBA" id="ARBA00022989"/>
    </source>
</evidence>
<comment type="subcellular location">
    <subcellularLocation>
        <location evidence="1">Membrane</location>
        <topology evidence="1">Multi-pass membrane protein</topology>
    </subcellularLocation>
</comment>
<evidence type="ECO:0000313" key="8">
    <source>
        <dbReference type="Proteomes" id="UP000500791"/>
    </source>
</evidence>
<accession>A0A6G7VQR2</accession>
<dbReference type="Proteomes" id="UP000500791">
    <property type="component" value="Plasmid unnamed3"/>
</dbReference>
<evidence type="ECO:0000313" key="7">
    <source>
        <dbReference type="EMBL" id="QIK42334.1"/>
    </source>
</evidence>
<protein>
    <recommendedName>
        <fullName evidence="6">O-antigen ligase-related domain-containing protein</fullName>
    </recommendedName>
</protein>
<reference evidence="7 8" key="1">
    <citation type="submission" date="2020-03" db="EMBL/GenBank/DDBJ databases">
        <title>Complete genome sequence of Monaibacterium sp. ALG8 with diverse plasmids.</title>
        <authorList>
            <person name="Sun C."/>
        </authorList>
    </citation>
    <scope>NUCLEOTIDE SEQUENCE [LARGE SCALE GENOMIC DNA]</scope>
    <source>
        <strain evidence="7 8">ALG8</strain>
        <plasmid evidence="7 8">unnamed3</plasmid>
    </source>
</reference>
<sequence length="450" mass="49423">MYLPRLYLFALLCIPFYIGPELAANVQLNVERLTLALMAAAVLTGVYGKVIRPAISQLWRTSPVFLLSFIGFFLWRALAAFMSPYTVSQYLVINEVASNAFVFILFFWLYFQNGTIQPVLRILTFSVFWMAAVVAIELATQSNPFTPFASASAGDAILNASIERGGMLRSKGAFEHPLTLGQYVVFLLPIVLFMDRAQLPLRRAFLVAVLLIGIGIATGSRATLLILTAQILIYLLFWGLRVGISGRQVNLGVFLWILVPVAAVFVAALAERITGNELFSSYTRVAQIVNGLIAAGNAPWFGFGQGPGGTQAIADAVTYASGSLMLWEANLNTIDNWFLSILLGSGLPAVILFLMFNLVVLLSGMRCILHGPTRRAIRQRGELGQFIGVFIAFGGSLGFMGILSIFTLHPLHFILLAWLLALCARYRRVAPEARHQTQPQRRRLATGATK</sequence>